<dbReference type="InterPro" id="IPR036259">
    <property type="entry name" value="MFS_trans_sf"/>
</dbReference>
<feature type="transmembrane region" description="Helical" evidence="6">
    <location>
        <begin position="63"/>
        <end position="83"/>
    </location>
</feature>
<feature type="transmembrane region" description="Helical" evidence="6">
    <location>
        <begin position="411"/>
        <end position="431"/>
    </location>
</feature>
<feature type="transmembrane region" description="Helical" evidence="6">
    <location>
        <begin position="443"/>
        <end position="463"/>
    </location>
</feature>
<feature type="transmembrane region" description="Helical" evidence="6">
    <location>
        <begin position="301"/>
        <end position="320"/>
    </location>
</feature>
<comment type="caution">
    <text evidence="8">The sequence shown here is derived from an EMBL/GenBank/DDBJ whole genome shotgun (WGS) entry which is preliminary data.</text>
</comment>
<organism evidence="8 9">
    <name type="scientific">Cladophialophora chaetospira</name>
    <dbReference type="NCBI Taxonomy" id="386627"/>
    <lineage>
        <taxon>Eukaryota</taxon>
        <taxon>Fungi</taxon>
        <taxon>Dikarya</taxon>
        <taxon>Ascomycota</taxon>
        <taxon>Pezizomycotina</taxon>
        <taxon>Eurotiomycetes</taxon>
        <taxon>Chaetothyriomycetidae</taxon>
        <taxon>Chaetothyriales</taxon>
        <taxon>Herpotrichiellaceae</taxon>
        <taxon>Cladophialophora</taxon>
    </lineage>
</organism>
<keyword evidence="4 6" id="KW-0472">Membrane</keyword>
<keyword evidence="9" id="KW-1185">Reference proteome</keyword>
<dbReference type="PANTHER" id="PTHR23502">
    <property type="entry name" value="MAJOR FACILITATOR SUPERFAMILY"/>
    <property type="match status" value="1"/>
</dbReference>
<keyword evidence="3 6" id="KW-1133">Transmembrane helix</keyword>
<accession>A0AA38XCB0</accession>
<proteinExistence type="predicted"/>
<feature type="transmembrane region" description="Helical" evidence="6">
    <location>
        <begin position="340"/>
        <end position="359"/>
    </location>
</feature>
<dbReference type="Pfam" id="PF07690">
    <property type="entry name" value="MFS_1"/>
    <property type="match status" value="1"/>
</dbReference>
<dbReference type="InterPro" id="IPR020846">
    <property type="entry name" value="MFS_dom"/>
</dbReference>
<reference evidence="8" key="1">
    <citation type="submission" date="2022-10" db="EMBL/GenBank/DDBJ databases">
        <title>Culturing micro-colonial fungi from biological soil crusts in the Mojave desert and describing Neophaeococcomyces mojavensis, and introducing the new genera and species Taxawa tesnikishii.</title>
        <authorList>
            <person name="Kurbessoian T."/>
            <person name="Stajich J.E."/>
        </authorList>
    </citation>
    <scope>NUCLEOTIDE SEQUENCE</scope>
    <source>
        <strain evidence="8">TK_41</strain>
    </source>
</reference>
<feature type="transmembrane region" description="Helical" evidence="6">
    <location>
        <begin position="156"/>
        <end position="177"/>
    </location>
</feature>
<dbReference type="GO" id="GO:0000297">
    <property type="term" value="F:spermine transmembrane transporter activity"/>
    <property type="evidence" value="ECO:0007669"/>
    <property type="project" value="TreeGrafter"/>
</dbReference>
<evidence type="ECO:0000256" key="4">
    <source>
        <dbReference type="ARBA" id="ARBA00023136"/>
    </source>
</evidence>
<evidence type="ECO:0000256" key="2">
    <source>
        <dbReference type="ARBA" id="ARBA00022692"/>
    </source>
</evidence>
<dbReference type="EMBL" id="JAPDRK010000007">
    <property type="protein sequence ID" value="KAJ9610820.1"/>
    <property type="molecule type" value="Genomic_DNA"/>
</dbReference>
<dbReference type="InterPro" id="IPR011701">
    <property type="entry name" value="MFS"/>
</dbReference>
<dbReference type="GO" id="GO:0015606">
    <property type="term" value="F:spermidine transmembrane transporter activity"/>
    <property type="evidence" value="ECO:0007669"/>
    <property type="project" value="TreeGrafter"/>
</dbReference>
<feature type="transmembrane region" description="Helical" evidence="6">
    <location>
        <begin position="130"/>
        <end position="150"/>
    </location>
</feature>
<evidence type="ECO:0000313" key="9">
    <source>
        <dbReference type="Proteomes" id="UP001172673"/>
    </source>
</evidence>
<feature type="domain" description="Major facilitator superfamily (MFS) profile" evidence="7">
    <location>
        <begin position="64"/>
        <end position="556"/>
    </location>
</feature>
<dbReference type="CDD" id="cd17323">
    <property type="entry name" value="MFS_Tpo1_MDR_like"/>
    <property type="match status" value="1"/>
</dbReference>
<feature type="transmembrane region" description="Helical" evidence="6">
    <location>
        <begin position="386"/>
        <end position="405"/>
    </location>
</feature>
<sequence>MPAGTAADDLERSNSTLTPDRRDPTAMGDDLIVEKLEPPPALDWDGPDDPGNAQNWSKWKKALHIYVFSMLGLATTVGVSSYSPAIGDVAERFHVSHVAATIPLTLYVLGQALGPCLAAPISETCGRKSVFITTTPLGLLFAMGAGFSHNYGSLCILRFLAGLFCSPSLSVGGGIIADMLNPIYRSVAIAFWVGVALLGTALGPILAGFAVQNESWRWSQWVFIFATLTGWIPSLFTSESYKKIILQRRARLRSRAEEGVESSRNPNKTALSRWQAFASTAKFFLTVTLFRPFALLVQEPIVASFSIYLAVIFAVLFSFFEAFPIVFAGVYKFNLGETGLSFFGLFIGVTIGMAVHIFLDRITYYKKMLARQARGDFSSLQPEERLYAAMLGAPLITISMFWFGWTSRADVHWISAELATMVFGIGAMGVLAPCLQYRESLPLFRGPMLASSSVFPISVRYMLIARPTVLEVYGPLYGASAVGANNLLRYAAGAVSPLYTRQMYAALGIDVSPTSQFNAGYSVANAPSQWAVSLLAFATLALLPVPFVLFKYGEAIRARSRYKPAEMAMKPE</sequence>
<evidence type="ECO:0000313" key="8">
    <source>
        <dbReference type="EMBL" id="KAJ9610820.1"/>
    </source>
</evidence>
<protein>
    <recommendedName>
        <fullName evidence="7">Major facilitator superfamily (MFS) profile domain-containing protein</fullName>
    </recommendedName>
</protein>
<dbReference type="SUPFAM" id="SSF103473">
    <property type="entry name" value="MFS general substrate transporter"/>
    <property type="match status" value="1"/>
</dbReference>
<feature type="transmembrane region" description="Helical" evidence="6">
    <location>
        <begin position="218"/>
        <end position="238"/>
    </location>
</feature>
<name>A0AA38XCB0_9EURO</name>
<dbReference type="PROSITE" id="PS50850">
    <property type="entry name" value="MFS"/>
    <property type="match status" value="1"/>
</dbReference>
<feature type="transmembrane region" description="Helical" evidence="6">
    <location>
        <begin position="95"/>
        <end position="118"/>
    </location>
</feature>
<keyword evidence="2 6" id="KW-0812">Transmembrane</keyword>
<dbReference type="Gene3D" id="1.20.1250.20">
    <property type="entry name" value="MFS general substrate transporter like domains"/>
    <property type="match status" value="1"/>
</dbReference>
<evidence type="ECO:0000256" key="5">
    <source>
        <dbReference type="SAM" id="MobiDB-lite"/>
    </source>
</evidence>
<feature type="region of interest" description="Disordered" evidence="5">
    <location>
        <begin position="1"/>
        <end position="32"/>
    </location>
</feature>
<evidence type="ECO:0000256" key="6">
    <source>
        <dbReference type="SAM" id="Phobius"/>
    </source>
</evidence>
<evidence type="ECO:0000256" key="3">
    <source>
        <dbReference type="ARBA" id="ARBA00022989"/>
    </source>
</evidence>
<dbReference type="Proteomes" id="UP001172673">
    <property type="component" value="Unassembled WGS sequence"/>
</dbReference>
<dbReference type="GO" id="GO:0005886">
    <property type="term" value="C:plasma membrane"/>
    <property type="evidence" value="ECO:0007669"/>
    <property type="project" value="TreeGrafter"/>
</dbReference>
<evidence type="ECO:0000259" key="7">
    <source>
        <dbReference type="PROSITE" id="PS50850"/>
    </source>
</evidence>
<feature type="transmembrane region" description="Helical" evidence="6">
    <location>
        <begin position="530"/>
        <end position="550"/>
    </location>
</feature>
<dbReference type="PANTHER" id="PTHR23502:SF38">
    <property type="entry name" value="POLYAMINE TRANSPORTER 4"/>
    <property type="match status" value="1"/>
</dbReference>
<feature type="transmembrane region" description="Helical" evidence="6">
    <location>
        <begin position="189"/>
        <end position="212"/>
    </location>
</feature>
<comment type="subcellular location">
    <subcellularLocation>
        <location evidence="1">Membrane</location>
        <topology evidence="1">Multi-pass membrane protein</topology>
    </subcellularLocation>
</comment>
<gene>
    <name evidence="8" type="ORF">H2200_005597</name>
</gene>
<evidence type="ECO:0000256" key="1">
    <source>
        <dbReference type="ARBA" id="ARBA00004141"/>
    </source>
</evidence>
<dbReference type="AlphaFoldDB" id="A0AA38XCB0"/>